<feature type="region of interest" description="Disordered" evidence="1">
    <location>
        <begin position="319"/>
        <end position="351"/>
    </location>
</feature>
<evidence type="ECO:0000256" key="1">
    <source>
        <dbReference type="SAM" id="MobiDB-lite"/>
    </source>
</evidence>
<organism evidence="2">
    <name type="scientific">Sarcoptes scabiei</name>
    <name type="common">Itch mite</name>
    <name type="synonym">Acarus scabiei</name>
    <dbReference type="NCBI Taxonomy" id="52283"/>
    <lineage>
        <taxon>Eukaryota</taxon>
        <taxon>Metazoa</taxon>
        <taxon>Ecdysozoa</taxon>
        <taxon>Arthropoda</taxon>
        <taxon>Chelicerata</taxon>
        <taxon>Arachnida</taxon>
        <taxon>Acari</taxon>
        <taxon>Acariformes</taxon>
        <taxon>Sarcoptiformes</taxon>
        <taxon>Astigmata</taxon>
        <taxon>Psoroptidia</taxon>
        <taxon>Sarcoptoidea</taxon>
        <taxon>Sarcoptidae</taxon>
        <taxon>Sarcoptinae</taxon>
        <taxon>Sarcoptes</taxon>
    </lineage>
</organism>
<feature type="region of interest" description="Disordered" evidence="1">
    <location>
        <begin position="265"/>
        <end position="288"/>
    </location>
</feature>
<proteinExistence type="predicted"/>
<dbReference type="PANTHER" id="PTHR45011:SF1">
    <property type="entry name" value="DAP3-BINDING CELL DEATH ENHANCER 1"/>
    <property type="match status" value="1"/>
</dbReference>
<evidence type="ECO:0000313" key="2">
    <source>
        <dbReference type="EMBL" id="KAF7489831.1"/>
    </source>
</evidence>
<dbReference type="SUPFAM" id="SSF81901">
    <property type="entry name" value="HCP-like"/>
    <property type="match status" value="1"/>
</dbReference>
<dbReference type="PANTHER" id="PTHR45011">
    <property type="entry name" value="DAP3-BINDING CELL DEATH ENHANCER 1"/>
    <property type="match status" value="1"/>
</dbReference>
<dbReference type="EMBL" id="WVUK01000063">
    <property type="protein sequence ID" value="KAF7489831.1"/>
    <property type="molecule type" value="Genomic_DNA"/>
</dbReference>
<dbReference type="InterPro" id="IPR011990">
    <property type="entry name" value="TPR-like_helical_dom_sf"/>
</dbReference>
<dbReference type="Proteomes" id="UP000070412">
    <property type="component" value="Unassembled WGS sequence"/>
</dbReference>
<dbReference type="OrthoDB" id="2384430at2759"/>
<reference evidence="4" key="1">
    <citation type="journal article" date="2020" name="PLoS Negl. Trop. Dis.">
        <title>High-quality nuclear genome for Sarcoptes scabiei-A critical resource for a neglected parasite.</title>
        <authorList>
            <person name="Korhonen P.K."/>
            <person name="Gasser R.B."/>
            <person name="Ma G."/>
            <person name="Wang T."/>
            <person name="Stroehlein A.J."/>
            <person name="Young N.D."/>
            <person name="Ang C.S."/>
            <person name="Fernando D.D."/>
            <person name="Lu H.C."/>
            <person name="Taylor S."/>
            <person name="Reynolds S.L."/>
            <person name="Mofiz E."/>
            <person name="Najaraj S.H."/>
            <person name="Gowda H."/>
            <person name="Madugundu A."/>
            <person name="Renuse S."/>
            <person name="Holt D."/>
            <person name="Pandey A."/>
            <person name="Papenfuss A.T."/>
            <person name="Fischer K."/>
        </authorList>
    </citation>
    <scope>NUCLEOTIDE SEQUENCE [LARGE SCALE GENOMIC DNA]</scope>
</reference>
<reference evidence="2" key="2">
    <citation type="submission" date="2020-01" db="EMBL/GenBank/DDBJ databases">
        <authorList>
            <person name="Korhonen P.K.K."/>
            <person name="Guangxu M.G."/>
            <person name="Wang T.W."/>
            <person name="Stroehlein A.J.S."/>
            <person name="Young N.D."/>
            <person name="Ang C.-S.A."/>
            <person name="Fernando D.W.F."/>
            <person name="Lu H.L."/>
            <person name="Taylor S.T."/>
            <person name="Ehtesham M.E.M."/>
            <person name="Najaraj S.H.N."/>
            <person name="Harsha G.H.G."/>
            <person name="Madugundu A.M."/>
            <person name="Renuse S.R."/>
            <person name="Holt D.H."/>
            <person name="Pandey A.P."/>
            <person name="Papenfuss A.P."/>
            <person name="Gasser R.B.G."/>
            <person name="Fischer K.F."/>
        </authorList>
    </citation>
    <scope>NUCLEOTIDE SEQUENCE</scope>
    <source>
        <strain evidence="2">SSS_KF_BRIS2020</strain>
    </source>
</reference>
<name>A0A834R6Y3_SARSC</name>
<dbReference type="AlphaFoldDB" id="A0A834R6Y3"/>
<feature type="compositionally biased region" description="Polar residues" evidence="1">
    <location>
        <begin position="340"/>
        <end position="351"/>
    </location>
</feature>
<accession>A0A834R6Y3</accession>
<dbReference type="SMART" id="SM00671">
    <property type="entry name" value="SEL1"/>
    <property type="match status" value="2"/>
</dbReference>
<feature type="compositionally biased region" description="Polar residues" evidence="1">
    <location>
        <begin position="271"/>
        <end position="280"/>
    </location>
</feature>
<sequence length="620" mass="71255">MSISRCYRQKFFKLNLEQIDPNRSLWIRTNDFENESRKKDDSANDAAKNRRKLCGLRSSNDRRCFTIRLTSNLNHLSKYFYNQSIMKYRQLIASIGSQNRWNGKNEQRKNQKSFRENLNDPVNLCWLETFGFIGTALLICKDVRIWLNQWNGSINQRELCPSIASNRNTLSNNFDLNAFRFDGFECSKSSVVFDNNSNDLGVCLCGGCNLCNLFTTKLSKYFKEFFVLNQHLNIFRNHQTIDLINLRESISLNGQSAPIPETHLLNLDDNLPTTENTDQSDSQRRSTEELWRNFDNESLILSSILTTQIGLRENPVKQTKLEKDASEGKLQQLPLEHYSPPSTSIIDNNLGDSKVNNEQLYKSTSSHNSNHSYKLRSPLIDALFASKNTAEEYKESWSDSSSPNESSHYFQSSWYEQSVSRNEDRLNNQVGVDLMANRNPVEAMKRWSGCKSSPAALFNIGVAYESGRQSMKAKPDMDLAFCYYLLASMKGHRYAIFNLSLFYLYGKGKIEQNIENGIKLLQLAADKGVEDAIDYCKLFDQQTKSMNAKSLQSELFRSNSRDCDDDSANYPSKLEQILFETLPIFKNQFLNQKESLKTSTVTIGRKLKRSHSQPNLNSLI</sequence>
<dbReference type="InterPro" id="IPR006597">
    <property type="entry name" value="Sel1-like"/>
</dbReference>
<keyword evidence="4" id="KW-1185">Reference proteome</keyword>
<dbReference type="Gene3D" id="1.25.40.10">
    <property type="entry name" value="Tetratricopeptide repeat domain"/>
    <property type="match status" value="1"/>
</dbReference>
<evidence type="ECO:0000313" key="3">
    <source>
        <dbReference type="EnsemblMetazoa" id="KAF7489831.1"/>
    </source>
</evidence>
<evidence type="ECO:0000313" key="4">
    <source>
        <dbReference type="Proteomes" id="UP000070412"/>
    </source>
</evidence>
<dbReference type="Pfam" id="PF08238">
    <property type="entry name" value="Sel1"/>
    <property type="match status" value="2"/>
</dbReference>
<dbReference type="InterPro" id="IPR052748">
    <property type="entry name" value="ISR_Activator"/>
</dbReference>
<protein>
    <submittedName>
        <fullName evidence="2 3">Uncharacterized protein</fullName>
    </submittedName>
</protein>
<dbReference type="EnsemblMetazoa" id="SSS_5341s_mrna">
    <property type="protein sequence ID" value="KAF7489831.1"/>
    <property type="gene ID" value="SSS_5341"/>
</dbReference>
<reference evidence="3" key="3">
    <citation type="submission" date="2022-06" db="UniProtKB">
        <authorList>
            <consortium name="EnsemblMetazoa"/>
        </authorList>
    </citation>
    <scope>IDENTIFICATION</scope>
</reference>
<gene>
    <name evidence="2" type="ORF">SSS_5341</name>
</gene>